<name>A0A6G1E779_9ORYZ</name>
<protein>
    <submittedName>
        <fullName evidence="2">Uncharacterized protein</fullName>
    </submittedName>
</protein>
<comment type="caution">
    <text evidence="2">The sequence shown here is derived from an EMBL/GenBank/DDBJ whole genome shotgun (WGS) entry which is preliminary data.</text>
</comment>
<dbReference type="Proteomes" id="UP000479710">
    <property type="component" value="Unassembled WGS sequence"/>
</dbReference>
<accession>A0A6G1E779</accession>
<feature type="region of interest" description="Disordered" evidence="1">
    <location>
        <begin position="1"/>
        <end position="32"/>
    </location>
</feature>
<evidence type="ECO:0000256" key="1">
    <source>
        <dbReference type="SAM" id="MobiDB-lite"/>
    </source>
</evidence>
<feature type="region of interest" description="Disordered" evidence="1">
    <location>
        <begin position="188"/>
        <end position="254"/>
    </location>
</feature>
<keyword evidence="3" id="KW-1185">Reference proteome</keyword>
<sequence>MPQSGGPCPGWHKVRGPLTSTGAVASSPVRGQRGEVGVAGRWPAGFAAARGVAGHGHRCVEEKPCSAVERRTVRTERMTGRGVWPRGVEEVIGAGGICGSAWGGRAWAPACGGKVVRRCGVKDGEDERAGVRGSDRQDSCCAVQGIATRGRGGRQGRRDSLGANATGEANSARRTVWLGISASTRRTVPTSLAKETNARRPAGGRPLRSTFTDEWGPMEEGYPAGASSHREVRATGAWKRVVGRGPGSRARRPA</sequence>
<proteinExistence type="predicted"/>
<gene>
    <name evidence="2" type="ORF">E2562_036132</name>
</gene>
<reference evidence="2 3" key="1">
    <citation type="submission" date="2019-11" db="EMBL/GenBank/DDBJ databases">
        <title>Whole genome sequence of Oryza granulata.</title>
        <authorList>
            <person name="Li W."/>
        </authorList>
    </citation>
    <scope>NUCLEOTIDE SEQUENCE [LARGE SCALE GENOMIC DNA]</scope>
    <source>
        <strain evidence="3">cv. Menghai</strain>
        <tissue evidence="2">Leaf</tissue>
    </source>
</reference>
<feature type="region of interest" description="Disordered" evidence="1">
    <location>
        <begin position="149"/>
        <end position="169"/>
    </location>
</feature>
<dbReference type="AlphaFoldDB" id="A0A6G1E779"/>
<evidence type="ECO:0000313" key="2">
    <source>
        <dbReference type="EMBL" id="KAF0920638.1"/>
    </source>
</evidence>
<evidence type="ECO:0000313" key="3">
    <source>
        <dbReference type="Proteomes" id="UP000479710"/>
    </source>
</evidence>
<dbReference type="EMBL" id="SPHZ02000005">
    <property type="protein sequence ID" value="KAF0920638.1"/>
    <property type="molecule type" value="Genomic_DNA"/>
</dbReference>
<organism evidence="2 3">
    <name type="scientific">Oryza meyeriana var. granulata</name>
    <dbReference type="NCBI Taxonomy" id="110450"/>
    <lineage>
        <taxon>Eukaryota</taxon>
        <taxon>Viridiplantae</taxon>
        <taxon>Streptophyta</taxon>
        <taxon>Embryophyta</taxon>
        <taxon>Tracheophyta</taxon>
        <taxon>Spermatophyta</taxon>
        <taxon>Magnoliopsida</taxon>
        <taxon>Liliopsida</taxon>
        <taxon>Poales</taxon>
        <taxon>Poaceae</taxon>
        <taxon>BOP clade</taxon>
        <taxon>Oryzoideae</taxon>
        <taxon>Oryzeae</taxon>
        <taxon>Oryzinae</taxon>
        <taxon>Oryza</taxon>
        <taxon>Oryza meyeriana</taxon>
    </lineage>
</organism>